<feature type="domain" description="Flagellar hook-associated protein 2 C-terminal" evidence="7">
    <location>
        <begin position="216"/>
        <end position="436"/>
    </location>
</feature>
<protein>
    <recommendedName>
        <fullName evidence="5">Flagellar hook-associated protein 2</fullName>
        <shortName evidence="5">HAP2</shortName>
    </recommendedName>
    <alternativeName>
        <fullName evidence="5">Flagellar cap protein</fullName>
    </alternativeName>
</protein>
<dbReference type="PANTHER" id="PTHR30288:SF0">
    <property type="entry name" value="FLAGELLAR HOOK-ASSOCIATED PROTEIN 2"/>
    <property type="match status" value="1"/>
</dbReference>
<evidence type="ECO:0000256" key="3">
    <source>
        <dbReference type="ARBA" id="ARBA00023054"/>
    </source>
</evidence>
<evidence type="ECO:0000256" key="4">
    <source>
        <dbReference type="ARBA" id="ARBA00023143"/>
    </source>
</evidence>
<reference evidence="8 9" key="1">
    <citation type="submission" date="2017-02" db="EMBL/GenBank/DDBJ databases">
        <title>Genomic diversity within the haloalkaliphilic genus Thioalkalivibrio.</title>
        <authorList>
            <person name="Ahn A.-C."/>
            <person name="Meier-Kolthoff J."/>
            <person name="Overmars L."/>
            <person name="Richter M."/>
            <person name="Woyke T."/>
            <person name="Sorokin D.Y."/>
            <person name="Muyzer G."/>
        </authorList>
    </citation>
    <scope>NUCLEOTIDE SEQUENCE [LARGE SCALE GENOMIC DNA]</scope>
    <source>
        <strain evidence="8 9">ALJD</strain>
    </source>
</reference>
<keyword evidence="8" id="KW-0966">Cell projection</keyword>
<dbReference type="OrthoDB" id="5980200at2"/>
<dbReference type="Pfam" id="PF02465">
    <property type="entry name" value="FliD_N"/>
    <property type="match status" value="1"/>
</dbReference>
<dbReference type="InterPro" id="IPR040026">
    <property type="entry name" value="FliD"/>
</dbReference>
<dbReference type="GO" id="GO:0007155">
    <property type="term" value="P:cell adhesion"/>
    <property type="evidence" value="ECO:0007669"/>
    <property type="project" value="InterPro"/>
</dbReference>
<dbReference type="GO" id="GO:0009424">
    <property type="term" value="C:bacterial-type flagellum hook"/>
    <property type="evidence" value="ECO:0007669"/>
    <property type="project" value="UniProtKB-UniRule"/>
</dbReference>
<dbReference type="InterPro" id="IPR003481">
    <property type="entry name" value="FliD_N"/>
</dbReference>
<dbReference type="InterPro" id="IPR010809">
    <property type="entry name" value="FliD_C"/>
</dbReference>
<evidence type="ECO:0000259" key="7">
    <source>
        <dbReference type="Pfam" id="PF07195"/>
    </source>
</evidence>
<comment type="caution">
    <text evidence="8">The sequence shown here is derived from an EMBL/GenBank/DDBJ whole genome shotgun (WGS) entry which is preliminary data.</text>
</comment>
<gene>
    <name evidence="8" type="ORF">B1C78_13335</name>
</gene>
<dbReference type="Pfam" id="PF07196">
    <property type="entry name" value="Flagellin_IN"/>
    <property type="match status" value="1"/>
</dbReference>
<evidence type="ECO:0000259" key="6">
    <source>
        <dbReference type="Pfam" id="PF02465"/>
    </source>
</evidence>
<dbReference type="InterPro" id="IPR010810">
    <property type="entry name" value="Flagellin_hook_IN_motif"/>
</dbReference>
<dbReference type="GO" id="GO:0071973">
    <property type="term" value="P:bacterial-type flagellum-dependent cell motility"/>
    <property type="evidence" value="ECO:0007669"/>
    <property type="project" value="TreeGrafter"/>
</dbReference>
<comment type="function">
    <text evidence="5">Required for morphogenesis and for the elongation of the flagellar filament by facilitating polymerization of the flagellin monomers at the tip of growing filament. Forms a capping structure, which prevents flagellin subunits (transported through the central channel of the flagellum) from leaking out without polymerization at the distal end.</text>
</comment>
<name>A0A1V3ND38_9GAMM</name>
<comment type="subcellular location">
    <subcellularLocation>
        <location evidence="5">Secreted</location>
    </subcellularLocation>
    <subcellularLocation>
        <location evidence="5">Bacterial flagellum</location>
    </subcellularLocation>
</comment>
<feature type="coiled-coil region" evidence="5">
    <location>
        <begin position="399"/>
        <end position="451"/>
    </location>
</feature>
<evidence type="ECO:0000256" key="1">
    <source>
        <dbReference type="ARBA" id="ARBA00009764"/>
    </source>
</evidence>
<sequence>MAISSMGVGSGLDLGSLVTQLLAAEREPREQRLDRREAELQAKLSAYGSLRSNLITLETNLNRLALMGEGRTATSSDSGRVAVTANENATPDRYTIQVKELASAQALASQAFGDADAAVGTGTLHLQVGDGKSVDIDINAGNNSLRGIRDAINEAGAGVTASIVNDGTGARLVLSSNETGAANTISLTVTDSDGNHTDMNGLSRLAAVNMEETAAAKDAEVIINGLTVTSASNTLDNTIDGLTLDLKGTTAEGSPVTVEVGQDRDAVKSRVKDFVTAYNAIVEQINDLTRYDPETREAALMIGDSTLRGIRSNLSMGVMQGGGQPGGAFTHLVNLGVRTDETGKLTLNEQTLDRALNQDMPGVVAMLNDVTGGMRDSVAVYTERGGILDARTDGLNNGMRDVSRQRDLLENRMEQMEARLVRQFGAMDALVGQLQQTSQQLEQQMSSLNAMLGQNRRR</sequence>
<keyword evidence="8" id="KW-0282">Flagellum</keyword>
<comment type="subunit">
    <text evidence="2 5">Homopentamer.</text>
</comment>
<dbReference type="AlphaFoldDB" id="A0A1V3ND38"/>
<feature type="domain" description="Flagellar hook-associated protein 2 N-terminal" evidence="6">
    <location>
        <begin position="10"/>
        <end position="105"/>
    </location>
</feature>
<comment type="similarity">
    <text evidence="1 5">Belongs to the FliD family.</text>
</comment>
<accession>A0A1V3ND38</accession>
<keyword evidence="4 5" id="KW-0975">Bacterial flagellum</keyword>
<organism evidence="8 9">
    <name type="scientific">Thioalkalivibrio denitrificans</name>
    <dbReference type="NCBI Taxonomy" id="108003"/>
    <lineage>
        <taxon>Bacteria</taxon>
        <taxon>Pseudomonadati</taxon>
        <taxon>Pseudomonadota</taxon>
        <taxon>Gammaproteobacteria</taxon>
        <taxon>Chromatiales</taxon>
        <taxon>Ectothiorhodospiraceae</taxon>
        <taxon>Thioalkalivibrio</taxon>
    </lineage>
</organism>
<keyword evidence="3 5" id="KW-0175">Coiled coil</keyword>
<dbReference type="RefSeq" id="WP_077279657.1">
    <property type="nucleotide sequence ID" value="NZ_MVBK01000085.1"/>
</dbReference>
<dbReference type="STRING" id="108003.B1C78_13335"/>
<evidence type="ECO:0000256" key="2">
    <source>
        <dbReference type="ARBA" id="ARBA00011255"/>
    </source>
</evidence>
<proteinExistence type="inferred from homology"/>
<evidence type="ECO:0000313" key="8">
    <source>
        <dbReference type="EMBL" id="OOG22904.1"/>
    </source>
</evidence>
<dbReference type="Gene3D" id="1.20.5.300">
    <property type="match status" value="1"/>
</dbReference>
<dbReference type="EMBL" id="MVBK01000085">
    <property type="protein sequence ID" value="OOG22904.1"/>
    <property type="molecule type" value="Genomic_DNA"/>
</dbReference>
<dbReference type="Pfam" id="PF07195">
    <property type="entry name" value="FliD_C"/>
    <property type="match status" value="1"/>
</dbReference>
<keyword evidence="9" id="KW-1185">Reference proteome</keyword>
<dbReference type="GO" id="GO:0009421">
    <property type="term" value="C:bacterial-type flagellum filament cap"/>
    <property type="evidence" value="ECO:0007669"/>
    <property type="project" value="InterPro"/>
</dbReference>
<dbReference type="Proteomes" id="UP000189462">
    <property type="component" value="Unassembled WGS sequence"/>
</dbReference>
<evidence type="ECO:0000313" key="9">
    <source>
        <dbReference type="Proteomes" id="UP000189462"/>
    </source>
</evidence>
<dbReference type="PANTHER" id="PTHR30288">
    <property type="entry name" value="FLAGELLAR CAP/ASSEMBLY PROTEIN FLID"/>
    <property type="match status" value="1"/>
</dbReference>
<evidence type="ECO:0000256" key="5">
    <source>
        <dbReference type="RuleBase" id="RU362066"/>
    </source>
</evidence>
<keyword evidence="5" id="KW-0964">Secreted</keyword>
<keyword evidence="8" id="KW-0969">Cilium</keyword>
<dbReference type="GO" id="GO:0005576">
    <property type="term" value="C:extracellular region"/>
    <property type="evidence" value="ECO:0007669"/>
    <property type="project" value="UniProtKB-SubCell"/>
</dbReference>